<evidence type="ECO:0000313" key="2">
    <source>
        <dbReference type="EMBL" id="GFR97896.1"/>
    </source>
</evidence>
<dbReference type="PANTHER" id="PTHR36688">
    <property type="entry name" value="ENDO/EXONUCLEASE/PHOSPHATASE DOMAIN-CONTAINING PROTEIN"/>
    <property type="match status" value="1"/>
</dbReference>
<dbReference type="InterPro" id="IPR000477">
    <property type="entry name" value="RT_dom"/>
</dbReference>
<dbReference type="EMBL" id="BMAT01005657">
    <property type="protein sequence ID" value="GFR97896.1"/>
    <property type="molecule type" value="Genomic_DNA"/>
</dbReference>
<protein>
    <submittedName>
        <fullName evidence="2">RNA-directed DNA polymerase from</fullName>
    </submittedName>
</protein>
<dbReference type="InterPro" id="IPR052560">
    <property type="entry name" value="RdDP_mobile_element"/>
</dbReference>
<keyword evidence="2" id="KW-0808">Transferase</keyword>
<dbReference type="AlphaFoldDB" id="A0AAV4HM71"/>
<dbReference type="Pfam" id="PF00078">
    <property type="entry name" value="RVT_1"/>
    <property type="match status" value="1"/>
</dbReference>
<evidence type="ECO:0000259" key="1">
    <source>
        <dbReference type="PROSITE" id="PS50878"/>
    </source>
</evidence>
<dbReference type="PROSITE" id="PS50878">
    <property type="entry name" value="RT_POL"/>
    <property type="match status" value="1"/>
</dbReference>
<feature type="domain" description="Reverse transcriptase" evidence="1">
    <location>
        <begin position="1"/>
        <end position="182"/>
    </location>
</feature>
<organism evidence="2 3">
    <name type="scientific">Elysia marginata</name>
    <dbReference type="NCBI Taxonomy" id="1093978"/>
    <lineage>
        <taxon>Eukaryota</taxon>
        <taxon>Metazoa</taxon>
        <taxon>Spiralia</taxon>
        <taxon>Lophotrochozoa</taxon>
        <taxon>Mollusca</taxon>
        <taxon>Gastropoda</taxon>
        <taxon>Heterobranchia</taxon>
        <taxon>Euthyneura</taxon>
        <taxon>Panpulmonata</taxon>
        <taxon>Sacoglossa</taxon>
        <taxon>Placobranchoidea</taxon>
        <taxon>Plakobranchidae</taxon>
        <taxon>Elysia</taxon>
    </lineage>
</organism>
<keyword evidence="2" id="KW-0548">Nucleotidyltransferase</keyword>
<name>A0AAV4HM71_9GAST</name>
<evidence type="ECO:0000313" key="3">
    <source>
        <dbReference type="Proteomes" id="UP000762676"/>
    </source>
</evidence>
<keyword evidence="2" id="KW-0695">RNA-directed DNA polymerase</keyword>
<sequence>MERMVNTRMTWYLDKNNILKEKQAAFRRGRCTEEQITLIAQNIEDGFQEKRHTVVVWIDIWRKLLTTYRETVCYLNLRTEELVEQYLQNRKARVRTQNFKSRTQNMKHGVPQDGILSPTLFSMFMNDIQTIIPKGVNGALFADDMAIWATEEYTGTAQARLQPNSKQYASRLEKTNCEKSHP</sequence>
<keyword evidence="3" id="KW-1185">Reference proteome</keyword>
<comment type="caution">
    <text evidence="2">The sequence shown here is derived from an EMBL/GenBank/DDBJ whole genome shotgun (WGS) entry which is preliminary data.</text>
</comment>
<proteinExistence type="predicted"/>
<dbReference type="PANTHER" id="PTHR36688:SF1">
    <property type="entry name" value="ENDONUCLEASE_EXONUCLEASE_PHOSPHATASE DOMAIN-CONTAINING PROTEIN"/>
    <property type="match status" value="1"/>
</dbReference>
<dbReference type="Proteomes" id="UP000762676">
    <property type="component" value="Unassembled WGS sequence"/>
</dbReference>
<reference evidence="2 3" key="1">
    <citation type="journal article" date="2021" name="Elife">
        <title>Chloroplast acquisition without the gene transfer in kleptoplastic sea slugs, Plakobranchus ocellatus.</title>
        <authorList>
            <person name="Maeda T."/>
            <person name="Takahashi S."/>
            <person name="Yoshida T."/>
            <person name="Shimamura S."/>
            <person name="Takaki Y."/>
            <person name="Nagai Y."/>
            <person name="Toyoda A."/>
            <person name="Suzuki Y."/>
            <person name="Arimoto A."/>
            <person name="Ishii H."/>
            <person name="Satoh N."/>
            <person name="Nishiyama T."/>
            <person name="Hasebe M."/>
            <person name="Maruyama T."/>
            <person name="Minagawa J."/>
            <person name="Obokata J."/>
            <person name="Shigenobu S."/>
        </authorList>
    </citation>
    <scope>NUCLEOTIDE SEQUENCE [LARGE SCALE GENOMIC DNA]</scope>
</reference>
<accession>A0AAV4HM71</accession>
<gene>
    <name evidence="2" type="ORF">ElyMa_002756700</name>
</gene>
<dbReference type="GO" id="GO:0003964">
    <property type="term" value="F:RNA-directed DNA polymerase activity"/>
    <property type="evidence" value="ECO:0007669"/>
    <property type="project" value="UniProtKB-KW"/>
</dbReference>